<dbReference type="PANTHER" id="PTHR37953">
    <property type="entry name" value="UPF0127 PROTEIN MJ1496"/>
    <property type="match status" value="1"/>
</dbReference>
<accession>A0A0P8D2X9</accession>
<keyword evidence="1" id="KW-0732">Signal</keyword>
<proteinExistence type="predicted"/>
<dbReference type="PATRIC" id="fig|1305731.5.peg.2531"/>
<dbReference type="PANTHER" id="PTHR37953:SF1">
    <property type="entry name" value="UPF0127 PROTEIN MJ1496"/>
    <property type="match status" value="1"/>
</dbReference>
<dbReference type="EMBL" id="LJZQ01000003">
    <property type="protein sequence ID" value="KPQ30088.1"/>
    <property type="molecule type" value="Genomic_DNA"/>
</dbReference>
<dbReference type="Proteomes" id="UP000050416">
    <property type="component" value="Unassembled WGS sequence"/>
</dbReference>
<feature type="signal peptide" evidence="1">
    <location>
        <begin position="1"/>
        <end position="26"/>
    </location>
</feature>
<comment type="caution">
    <text evidence="2">The sequence shown here is derived from an EMBL/GenBank/DDBJ whole genome shotgun (WGS) entry which is preliminary data.</text>
</comment>
<organism evidence="2 3">
    <name type="scientific">Marinobacter excellens HL-55</name>
    <dbReference type="NCBI Taxonomy" id="1305731"/>
    <lineage>
        <taxon>Bacteria</taxon>
        <taxon>Pseudomonadati</taxon>
        <taxon>Pseudomonadota</taxon>
        <taxon>Gammaproteobacteria</taxon>
        <taxon>Pseudomonadales</taxon>
        <taxon>Marinobacteraceae</taxon>
        <taxon>Marinobacter</taxon>
    </lineage>
</organism>
<dbReference type="InterPro" id="IPR003795">
    <property type="entry name" value="DUF192"/>
</dbReference>
<protein>
    <recommendedName>
        <fullName evidence="4">DUF192 domain-containing protein</fullName>
    </recommendedName>
</protein>
<feature type="chain" id="PRO_5006149112" description="DUF192 domain-containing protein" evidence="1">
    <location>
        <begin position="27"/>
        <end position="167"/>
    </location>
</feature>
<reference evidence="2 3" key="1">
    <citation type="submission" date="2015-09" db="EMBL/GenBank/DDBJ databases">
        <title>Identification and resolution of microdiversity through metagenomic sequencing of parallel consortia.</title>
        <authorList>
            <person name="Nelson W.C."/>
            <person name="Romine M.F."/>
            <person name="Lindemann S.R."/>
        </authorList>
    </citation>
    <scope>NUCLEOTIDE SEQUENCE [LARGE SCALE GENOMIC DNA]</scope>
    <source>
        <strain evidence="2">HL-55</strain>
    </source>
</reference>
<evidence type="ECO:0000313" key="3">
    <source>
        <dbReference type="Proteomes" id="UP000050416"/>
    </source>
</evidence>
<dbReference type="InterPro" id="IPR038695">
    <property type="entry name" value="Saro_0823-like_sf"/>
</dbReference>
<dbReference type="AlphaFoldDB" id="A0A0P8D2X9"/>
<dbReference type="STRING" id="1305731.GCA_000934705_01214"/>
<evidence type="ECO:0000313" key="2">
    <source>
        <dbReference type="EMBL" id="KPQ30088.1"/>
    </source>
</evidence>
<evidence type="ECO:0000256" key="1">
    <source>
        <dbReference type="SAM" id="SignalP"/>
    </source>
</evidence>
<name>A0A0P8D2X9_9GAMM</name>
<gene>
    <name evidence="2" type="ORF">HLUCCX14_03115</name>
</gene>
<evidence type="ECO:0008006" key="4">
    <source>
        <dbReference type="Google" id="ProtNLM"/>
    </source>
</evidence>
<dbReference type="OrthoDB" id="5526466at2"/>
<sequence>MKRQPGRWLFGLCFAAFFAGFGASDANGRTTLPIVDACFVTDDGIHNVALEVASKDKQRQRGLMGRGEMGDHAGMLFTYRRERSASHGFWMFQTLIPLDIAYIDSNGRIVSIRSMAPCPSAQGRDCPNYPSGQPFSNAVEMNAGYFEDRDINVGDRLHWPADDTCHR</sequence>
<dbReference type="Pfam" id="PF02643">
    <property type="entry name" value="DUF192"/>
    <property type="match status" value="1"/>
</dbReference>
<dbReference type="Gene3D" id="2.60.120.1140">
    <property type="entry name" value="Protein of unknown function DUF192"/>
    <property type="match status" value="1"/>
</dbReference>